<keyword evidence="10" id="KW-0472">Membrane</keyword>
<evidence type="ECO:0000256" key="1">
    <source>
        <dbReference type="ARBA" id="ARBA00004572"/>
    </source>
</evidence>
<keyword evidence="6" id="KW-0653">Protein transport</keyword>
<keyword evidence="8" id="KW-0811">Translocation</keyword>
<sequence>MVKLTQIEDETQTQFPDGTTQINKVEINEFEDSEGSDFSDDDEDDFDFEKETLLDRVAALKDIISPQQRDQLYNLSSKISSYASWASAQGGNLLWTLTSSSLLLGVPLALAILSETQLQEMEKDMSLQAAAQDVLAPGSEDAFGKKK</sequence>
<dbReference type="RefSeq" id="XP_066832968.1">
    <property type="nucleotide sequence ID" value="XM_066976429.1"/>
</dbReference>
<comment type="similarity">
    <text evidence="2">Belongs to the Tom22 family.</text>
</comment>
<evidence type="ECO:0000256" key="9">
    <source>
        <dbReference type="ARBA" id="ARBA00023128"/>
    </source>
</evidence>
<evidence type="ECO:0000256" key="10">
    <source>
        <dbReference type="ARBA" id="ARBA00023136"/>
    </source>
</evidence>
<evidence type="ECO:0000256" key="2">
    <source>
        <dbReference type="ARBA" id="ARBA00009874"/>
    </source>
</evidence>
<dbReference type="GeneID" id="92211226"/>
<accession>A0ABP0ZW98</accession>
<evidence type="ECO:0000256" key="5">
    <source>
        <dbReference type="ARBA" id="ARBA00022787"/>
    </source>
</evidence>
<dbReference type="CDD" id="cd22884">
    <property type="entry name" value="TOM22"/>
    <property type="match status" value="1"/>
</dbReference>
<evidence type="ECO:0000256" key="8">
    <source>
        <dbReference type="ARBA" id="ARBA00023010"/>
    </source>
</evidence>
<name>A0ABP0ZW98_9ASCO</name>
<keyword evidence="3" id="KW-0813">Transport</keyword>
<reference evidence="12 13" key="1">
    <citation type="submission" date="2024-03" db="EMBL/GenBank/DDBJ databases">
        <authorList>
            <person name="Brejova B."/>
        </authorList>
    </citation>
    <scope>NUCLEOTIDE SEQUENCE [LARGE SCALE GENOMIC DNA]</scope>
    <source>
        <strain evidence="12 13">CBS 14171</strain>
    </source>
</reference>
<dbReference type="InterPro" id="IPR005683">
    <property type="entry name" value="Tom22"/>
</dbReference>
<evidence type="ECO:0008006" key="14">
    <source>
        <dbReference type="Google" id="ProtNLM"/>
    </source>
</evidence>
<evidence type="ECO:0000256" key="7">
    <source>
        <dbReference type="ARBA" id="ARBA00022989"/>
    </source>
</evidence>
<dbReference type="Proteomes" id="UP001497383">
    <property type="component" value="Chromosome 8"/>
</dbReference>
<dbReference type="Pfam" id="PF04281">
    <property type="entry name" value="Tom22"/>
    <property type="match status" value="1"/>
</dbReference>
<proteinExistence type="inferred from homology"/>
<keyword evidence="9" id="KW-0496">Mitochondrion</keyword>
<keyword evidence="5" id="KW-1000">Mitochondrion outer membrane</keyword>
<gene>
    <name evidence="12" type="ORF">LODBEIA_P60300</name>
</gene>
<evidence type="ECO:0000256" key="3">
    <source>
        <dbReference type="ARBA" id="ARBA00022448"/>
    </source>
</evidence>
<keyword evidence="4" id="KW-0812">Transmembrane</keyword>
<comment type="subcellular location">
    <subcellularLocation>
        <location evidence="1">Mitochondrion outer membrane</location>
        <topology evidence="1">Single-pass membrane protein</topology>
    </subcellularLocation>
</comment>
<protein>
    <recommendedName>
        <fullName evidence="14">Mitochondrial import receptor subunit tom22</fullName>
    </recommendedName>
</protein>
<evidence type="ECO:0000313" key="12">
    <source>
        <dbReference type="EMBL" id="CAK9442287.1"/>
    </source>
</evidence>
<evidence type="ECO:0000256" key="11">
    <source>
        <dbReference type="ARBA" id="ARBA00023170"/>
    </source>
</evidence>
<keyword evidence="11" id="KW-0675">Receptor</keyword>
<keyword evidence="13" id="KW-1185">Reference proteome</keyword>
<dbReference type="EMBL" id="OZ022412">
    <property type="protein sequence ID" value="CAK9442287.1"/>
    <property type="molecule type" value="Genomic_DNA"/>
</dbReference>
<evidence type="ECO:0000256" key="6">
    <source>
        <dbReference type="ARBA" id="ARBA00022927"/>
    </source>
</evidence>
<dbReference type="PANTHER" id="PTHR12504">
    <property type="entry name" value="MITOCHONDRIAL IMPORT RECEPTOR SUBUNIT TOM22"/>
    <property type="match status" value="1"/>
</dbReference>
<evidence type="ECO:0000256" key="4">
    <source>
        <dbReference type="ARBA" id="ARBA00022692"/>
    </source>
</evidence>
<evidence type="ECO:0000313" key="13">
    <source>
        <dbReference type="Proteomes" id="UP001497383"/>
    </source>
</evidence>
<organism evidence="12 13">
    <name type="scientific">Lodderomyces beijingensis</name>
    <dbReference type="NCBI Taxonomy" id="1775926"/>
    <lineage>
        <taxon>Eukaryota</taxon>
        <taxon>Fungi</taxon>
        <taxon>Dikarya</taxon>
        <taxon>Ascomycota</taxon>
        <taxon>Saccharomycotina</taxon>
        <taxon>Pichiomycetes</taxon>
        <taxon>Debaryomycetaceae</taxon>
        <taxon>Candida/Lodderomyces clade</taxon>
        <taxon>Lodderomyces</taxon>
    </lineage>
</organism>
<keyword evidence="7" id="KW-1133">Transmembrane helix</keyword>
<dbReference type="PANTHER" id="PTHR12504:SF0">
    <property type="entry name" value="MITOCHONDRIAL IMPORT RECEPTOR SUBUNIT TOM22 HOMOLOG"/>
    <property type="match status" value="1"/>
</dbReference>